<gene>
    <name evidence="1" type="ORF">TUM19329_06030</name>
</gene>
<keyword evidence="2" id="KW-1185">Reference proteome</keyword>
<proteinExistence type="predicted"/>
<protein>
    <submittedName>
        <fullName evidence="1">Uncharacterized protein</fullName>
    </submittedName>
</protein>
<dbReference type="EMBL" id="AP022839">
    <property type="protein sequence ID" value="BCA94242.1"/>
    <property type="molecule type" value="Genomic_DNA"/>
</dbReference>
<name>A0A6F8T2K2_9GAMM</name>
<accession>A0A6F8T2K2</accession>
<organism evidence="1 2">
    <name type="scientific">Legionella antarctica</name>
    <dbReference type="NCBI Taxonomy" id="2708020"/>
    <lineage>
        <taxon>Bacteria</taxon>
        <taxon>Pseudomonadati</taxon>
        <taxon>Pseudomonadota</taxon>
        <taxon>Gammaproteobacteria</taxon>
        <taxon>Legionellales</taxon>
        <taxon>Legionellaceae</taxon>
        <taxon>Legionella</taxon>
    </lineage>
</organism>
<dbReference type="Proteomes" id="UP000502894">
    <property type="component" value="Chromosome"/>
</dbReference>
<reference evidence="1" key="1">
    <citation type="journal article" date="2020" name="Microbiol. Resour. Announc.">
        <title>Complete Genome Sequence of Novel Psychrotolerant Legionella Strain TUM19329, Isolated from Antarctic Lake Sediment.</title>
        <authorList>
            <person name="Shimada S."/>
            <person name="Nakai R."/>
            <person name="Aoki K."/>
            <person name="Shimoeda N."/>
            <person name="Ohno G."/>
            <person name="Miyazaki Y."/>
            <person name="Kudoh S."/>
            <person name="Imura S."/>
            <person name="Watanabe K."/>
            <person name="Ishii Y."/>
            <person name="Tateda K."/>
        </authorList>
    </citation>
    <scope>NUCLEOTIDE SEQUENCE [LARGE SCALE GENOMIC DNA]</scope>
    <source>
        <strain evidence="1">TUM19329</strain>
    </source>
</reference>
<dbReference type="AlphaFoldDB" id="A0A6F8T2K2"/>
<evidence type="ECO:0000313" key="1">
    <source>
        <dbReference type="EMBL" id="BCA94242.1"/>
    </source>
</evidence>
<evidence type="ECO:0000313" key="2">
    <source>
        <dbReference type="Proteomes" id="UP000502894"/>
    </source>
</evidence>
<sequence length="110" mass="12223">MPEVHLINPTLSENIPTVVALMKSEYGVKTGQLHPYEVYTLDDGMGQKLSFSLTLPVLQFVKDSVPGYPTPEFRLDVVEPTSEGKGQFGQILPVIKSIIFKNGEPDFDKE</sequence>
<dbReference type="RefSeq" id="WP_173236199.1">
    <property type="nucleotide sequence ID" value="NZ_AP022839.1"/>
</dbReference>
<dbReference type="KEGG" id="lant:TUM19329_06030"/>